<dbReference type="OrthoDB" id="10055434at2759"/>
<sequence>MSIATRNFIQKWPNALNVYLKRINNRDNSKYFCFNKLNELAGWLINSKKSVLNPDLPPKQANVWYNARRQRVPSSLKSRASLKRKTAGSDLGSRCKMVALYETDYDDLESDDKKNSIKLNKE</sequence>
<proteinExistence type="predicted"/>
<dbReference type="Proteomes" id="UP000276133">
    <property type="component" value="Unassembled WGS sequence"/>
</dbReference>
<evidence type="ECO:0000313" key="2">
    <source>
        <dbReference type="Proteomes" id="UP000276133"/>
    </source>
</evidence>
<name>A0A3M7RPN6_BRAPC</name>
<reference evidence="1 2" key="1">
    <citation type="journal article" date="2018" name="Sci. Rep.">
        <title>Genomic signatures of local adaptation to the degree of environmental predictability in rotifers.</title>
        <authorList>
            <person name="Franch-Gras L."/>
            <person name="Hahn C."/>
            <person name="Garcia-Roger E.M."/>
            <person name="Carmona M.J."/>
            <person name="Serra M."/>
            <person name="Gomez A."/>
        </authorList>
    </citation>
    <scope>NUCLEOTIDE SEQUENCE [LARGE SCALE GENOMIC DNA]</scope>
    <source>
        <strain evidence="1">HYR1</strain>
    </source>
</reference>
<evidence type="ECO:0000313" key="1">
    <source>
        <dbReference type="EMBL" id="RNA25360.1"/>
    </source>
</evidence>
<keyword evidence="2" id="KW-1185">Reference proteome</keyword>
<comment type="caution">
    <text evidence="1">The sequence shown here is derived from an EMBL/GenBank/DDBJ whole genome shotgun (WGS) entry which is preliminary data.</text>
</comment>
<accession>A0A3M7RPN6</accession>
<organism evidence="1 2">
    <name type="scientific">Brachionus plicatilis</name>
    <name type="common">Marine rotifer</name>
    <name type="synonym">Brachionus muelleri</name>
    <dbReference type="NCBI Taxonomy" id="10195"/>
    <lineage>
        <taxon>Eukaryota</taxon>
        <taxon>Metazoa</taxon>
        <taxon>Spiralia</taxon>
        <taxon>Gnathifera</taxon>
        <taxon>Rotifera</taxon>
        <taxon>Eurotatoria</taxon>
        <taxon>Monogononta</taxon>
        <taxon>Pseudotrocha</taxon>
        <taxon>Ploima</taxon>
        <taxon>Brachionidae</taxon>
        <taxon>Brachionus</taxon>
    </lineage>
</organism>
<protein>
    <submittedName>
        <fullName evidence="1">Uncharacterized protein</fullName>
    </submittedName>
</protein>
<gene>
    <name evidence="1" type="ORF">BpHYR1_016156</name>
</gene>
<dbReference type="AlphaFoldDB" id="A0A3M7RPN6"/>
<dbReference type="EMBL" id="REGN01002937">
    <property type="protein sequence ID" value="RNA25360.1"/>
    <property type="molecule type" value="Genomic_DNA"/>
</dbReference>